<comment type="caution">
    <text evidence="1">The sequence shown here is derived from an EMBL/GenBank/DDBJ whole genome shotgun (WGS) entry which is preliminary data.</text>
</comment>
<protein>
    <submittedName>
        <fullName evidence="1">DciA family protein</fullName>
    </submittedName>
</protein>
<dbReference type="InterPro" id="IPR007922">
    <property type="entry name" value="DciA-like"/>
</dbReference>
<accession>A0ABV1M4I6</accession>
<sequence>MSSQLFSHFGKKDQQLADLTAAAQAILTLDRAFKRLLPGRLAEQCQVACVRAGELVVFAHNSTVAARLRLLGNSVVAPLARQGYPLATLRVKVLPTPPRKPRQKSFALSDAGIDAFARAADEVRNPVVKDALKRLLRHHKG</sequence>
<dbReference type="RefSeq" id="WP_349587533.1">
    <property type="nucleotide sequence ID" value="NZ_JBEFLD010000005.1"/>
</dbReference>
<evidence type="ECO:0000313" key="2">
    <source>
        <dbReference type="Proteomes" id="UP001433638"/>
    </source>
</evidence>
<proteinExistence type="predicted"/>
<gene>
    <name evidence="1" type="ORF">ABNW52_10975</name>
</gene>
<organism evidence="1 2">
    <name type="scientific">Vogesella oryzagri</name>
    <dbReference type="NCBI Taxonomy" id="3160864"/>
    <lineage>
        <taxon>Bacteria</taxon>
        <taxon>Pseudomonadati</taxon>
        <taxon>Pseudomonadota</taxon>
        <taxon>Betaproteobacteria</taxon>
        <taxon>Neisseriales</taxon>
        <taxon>Chromobacteriaceae</taxon>
        <taxon>Vogesella</taxon>
    </lineage>
</organism>
<dbReference type="Proteomes" id="UP001433638">
    <property type="component" value="Unassembled WGS sequence"/>
</dbReference>
<dbReference type="EMBL" id="JBEFLD010000005">
    <property type="protein sequence ID" value="MEQ6291132.1"/>
    <property type="molecule type" value="Genomic_DNA"/>
</dbReference>
<reference evidence="1" key="1">
    <citation type="submission" date="2024-06" db="EMBL/GenBank/DDBJ databases">
        <title>Genome sequence of Vogesella sp. MAHUQ-64.</title>
        <authorList>
            <person name="Huq M.A."/>
        </authorList>
    </citation>
    <scope>NUCLEOTIDE SEQUENCE</scope>
    <source>
        <strain evidence="1">MAHUQ-64</strain>
    </source>
</reference>
<name>A0ABV1M4I6_9NEIS</name>
<dbReference type="Pfam" id="PF05258">
    <property type="entry name" value="DciA"/>
    <property type="match status" value="1"/>
</dbReference>
<evidence type="ECO:0000313" key="1">
    <source>
        <dbReference type="EMBL" id="MEQ6291132.1"/>
    </source>
</evidence>
<keyword evidence="2" id="KW-1185">Reference proteome</keyword>